<dbReference type="EMBL" id="PYLS01000005">
    <property type="protein sequence ID" value="PST82782.1"/>
    <property type="molecule type" value="Genomic_DNA"/>
</dbReference>
<dbReference type="RefSeq" id="WP_107215043.1">
    <property type="nucleotide sequence ID" value="NZ_KZ686269.1"/>
</dbReference>
<organism evidence="2 3">
    <name type="scientific">Pedobacter yulinensis</name>
    <dbReference type="NCBI Taxonomy" id="2126353"/>
    <lineage>
        <taxon>Bacteria</taxon>
        <taxon>Pseudomonadati</taxon>
        <taxon>Bacteroidota</taxon>
        <taxon>Sphingobacteriia</taxon>
        <taxon>Sphingobacteriales</taxon>
        <taxon>Sphingobacteriaceae</taxon>
        <taxon>Pedobacter</taxon>
    </lineage>
</organism>
<dbReference type="Proteomes" id="UP000240912">
    <property type="component" value="Unassembled WGS sequence"/>
</dbReference>
<evidence type="ECO:0000256" key="1">
    <source>
        <dbReference type="SAM" id="MobiDB-lite"/>
    </source>
</evidence>
<reference evidence="2 3" key="1">
    <citation type="submission" date="2018-03" db="EMBL/GenBank/DDBJ databases">
        <authorList>
            <person name="Keele B.F."/>
        </authorList>
    </citation>
    <scope>NUCLEOTIDE SEQUENCE [LARGE SCALE GENOMIC DNA]</scope>
    <source>
        <strain evidence="2 3">YL28-9</strain>
    </source>
</reference>
<name>A0A2T3HK15_9SPHI</name>
<feature type="region of interest" description="Disordered" evidence="1">
    <location>
        <begin position="1"/>
        <end position="76"/>
    </location>
</feature>
<feature type="compositionally biased region" description="Basic and acidic residues" evidence="1">
    <location>
        <begin position="55"/>
        <end position="76"/>
    </location>
</feature>
<keyword evidence="3" id="KW-1185">Reference proteome</keyword>
<comment type="caution">
    <text evidence="2">The sequence shown here is derived from an EMBL/GenBank/DDBJ whole genome shotgun (WGS) entry which is preliminary data.</text>
</comment>
<sequence length="76" mass="8378">MKHARTKTPIGKPSRMAGGSGLKDLDNGSAQGYHEPEGLDEQLTPDEAMVRHPNRNTEKGMDDQGNRDKYASQEEP</sequence>
<accession>A0A2T3HK15</accession>
<dbReference type="OrthoDB" id="9861572at2"/>
<gene>
    <name evidence="2" type="ORF">C7T94_09050</name>
</gene>
<proteinExistence type="predicted"/>
<protein>
    <submittedName>
        <fullName evidence="2">Uncharacterized protein</fullName>
    </submittedName>
</protein>
<evidence type="ECO:0000313" key="2">
    <source>
        <dbReference type="EMBL" id="PST82782.1"/>
    </source>
</evidence>
<dbReference type="AlphaFoldDB" id="A0A2T3HK15"/>
<evidence type="ECO:0000313" key="3">
    <source>
        <dbReference type="Proteomes" id="UP000240912"/>
    </source>
</evidence>